<evidence type="ECO:0000313" key="3">
    <source>
        <dbReference type="Proteomes" id="UP000593562"/>
    </source>
</evidence>
<comment type="caution">
    <text evidence="2">The sequence shown here is derived from an EMBL/GenBank/DDBJ whole genome shotgun (WGS) entry which is preliminary data.</text>
</comment>
<keyword evidence="3" id="KW-1185">Reference proteome</keyword>
<evidence type="ECO:0000256" key="1">
    <source>
        <dbReference type="SAM" id="Phobius"/>
    </source>
</evidence>
<reference evidence="2 3" key="1">
    <citation type="journal article" date="2020" name="Nat. Commun.">
        <title>Genome of Tripterygium wilfordii and identification of cytochrome P450 involved in triptolide biosynthesis.</title>
        <authorList>
            <person name="Tu L."/>
            <person name="Su P."/>
            <person name="Zhang Z."/>
            <person name="Gao L."/>
            <person name="Wang J."/>
            <person name="Hu T."/>
            <person name="Zhou J."/>
            <person name="Zhang Y."/>
            <person name="Zhao Y."/>
            <person name="Liu Y."/>
            <person name="Song Y."/>
            <person name="Tong Y."/>
            <person name="Lu Y."/>
            <person name="Yang J."/>
            <person name="Xu C."/>
            <person name="Jia M."/>
            <person name="Peters R.J."/>
            <person name="Huang L."/>
            <person name="Gao W."/>
        </authorList>
    </citation>
    <scope>NUCLEOTIDE SEQUENCE [LARGE SCALE GENOMIC DNA]</scope>
    <source>
        <strain evidence="3">cv. XIE 37</strain>
        <tissue evidence="2">Leaf</tissue>
    </source>
</reference>
<accession>A0A7J7D3Q4</accession>
<dbReference type="AlphaFoldDB" id="A0A7J7D3Q4"/>
<protein>
    <submittedName>
        <fullName evidence="2">Uncharacterized protein</fullName>
    </submittedName>
</protein>
<keyword evidence="1" id="KW-0812">Transmembrane</keyword>
<evidence type="ECO:0000313" key="2">
    <source>
        <dbReference type="EMBL" id="KAF5740985.1"/>
    </source>
</evidence>
<keyword evidence="1" id="KW-1133">Transmembrane helix</keyword>
<proteinExistence type="predicted"/>
<feature type="transmembrane region" description="Helical" evidence="1">
    <location>
        <begin position="79"/>
        <end position="101"/>
    </location>
</feature>
<organism evidence="2 3">
    <name type="scientific">Tripterygium wilfordii</name>
    <name type="common">Thunder God vine</name>
    <dbReference type="NCBI Taxonomy" id="458696"/>
    <lineage>
        <taxon>Eukaryota</taxon>
        <taxon>Viridiplantae</taxon>
        <taxon>Streptophyta</taxon>
        <taxon>Embryophyta</taxon>
        <taxon>Tracheophyta</taxon>
        <taxon>Spermatophyta</taxon>
        <taxon>Magnoliopsida</taxon>
        <taxon>eudicotyledons</taxon>
        <taxon>Gunneridae</taxon>
        <taxon>Pentapetalae</taxon>
        <taxon>rosids</taxon>
        <taxon>fabids</taxon>
        <taxon>Celastrales</taxon>
        <taxon>Celastraceae</taxon>
        <taxon>Tripterygium</taxon>
    </lineage>
</organism>
<name>A0A7J7D3Q4_TRIWF</name>
<keyword evidence="1" id="KW-0472">Membrane</keyword>
<gene>
    <name evidence="2" type="ORF">HS088_TW11G01067</name>
</gene>
<dbReference type="EMBL" id="JAAARO010000011">
    <property type="protein sequence ID" value="KAF5740985.1"/>
    <property type="molecule type" value="Genomic_DNA"/>
</dbReference>
<dbReference type="InParanoid" id="A0A7J7D3Q4"/>
<sequence length="103" mass="12138">MYFGFFTRVFDICGKDPVIFRQALSLDLVPLVTKPSHLNLECLCDIWNGLSPLQYLLLFNLDLQLFDLLLFDDVESDPYLLPFVVFIFLYVSKLEFIRFLICF</sequence>
<dbReference type="Proteomes" id="UP000593562">
    <property type="component" value="Unassembled WGS sequence"/>
</dbReference>